<proteinExistence type="inferred from homology"/>
<dbReference type="SUPFAM" id="SSF53850">
    <property type="entry name" value="Periplasmic binding protein-like II"/>
    <property type="match status" value="1"/>
</dbReference>
<keyword evidence="2" id="KW-0805">Transcription regulation</keyword>
<dbReference type="PANTHER" id="PTHR30537">
    <property type="entry name" value="HTH-TYPE TRANSCRIPTIONAL REGULATOR"/>
    <property type="match status" value="1"/>
</dbReference>
<keyword evidence="3" id="KW-0238">DNA-binding</keyword>
<evidence type="ECO:0000256" key="4">
    <source>
        <dbReference type="ARBA" id="ARBA00023163"/>
    </source>
</evidence>
<dbReference type="Proteomes" id="UP001201217">
    <property type="component" value="Unassembled WGS sequence"/>
</dbReference>
<dbReference type="EMBL" id="JAKGTI010000001">
    <property type="protein sequence ID" value="MCF4097180.1"/>
    <property type="molecule type" value="Genomic_DNA"/>
</dbReference>
<comment type="caution">
    <text evidence="6">The sequence shown here is derived from an EMBL/GenBank/DDBJ whole genome shotgun (WGS) entry which is preliminary data.</text>
</comment>
<dbReference type="SUPFAM" id="SSF46785">
    <property type="entry name" value="Winged helix' DNA-binding domain"/>
    <property type="match status" value="1"/>
</dbReference>
<evidence type="ECO:0000259" key="5">
    <source>
        <dbReference type="PROSITE" id="PS50931"/>
    </source>
</evidence>
<dbReference type="Gene3D" id="1.10.10.10">
    <property type="entry name" value="Winged helix-like DNA-binding domain superfamily/Winged helix DNA-binding domain"/>
    <property type="match status" value="1"/>
</dbReference>
<reference evidence="6 7" key="1">
    <citation type="submission" date="2022-01" db="EMBL/GenBank/DDBJ databases">
        <title>Maritalea mediterranea sp. nov., isolated from marine plastic residues from the Malva-rosa beach (Valencia, Spain).</title>
        <authorList>
            <person name="Vidal-Verdu A."/>
            <person name="Molina-Menor E."/>
            <person name="Pascual J."/>
            <person name="Pereto J."/>
            <person name="Porcar M."/>
        </authorList>
    </citation>
    <scope>NUCLEOTIDE SEQUENCE [LARGE SCALE GENOMIC DNA]</scope>
    <source>
        <strain evidence="6 7">P4.10X</strain>
    </source>
</reference>
<name>A0ABS9E2T4_9HYPH</name>
<dbReference type="Pfam" id="PF03466">
    <property type="entry name" value="LysR_substrate"/>
    <property type="match status" value="1"/>
</dbReference>
<dbReference type="Pfam" id="PF00126">
    <property type="entry name" value="HTH_1"/>
    <property type="match status" value="1"/>
</dbReference>
<gene>
    <name evidence="6" type="ORF">L1I42_01600</name>
</gene>
<evidence type="ECO:0000256" key="3">
    <source>
        <dbReference type="ARBA" id="ARBA00023125"/>
    </source>
</evidence>
<dbReference type="InterPro" id="IPR000847">
    <property type="entry name" value="LysR_HTH_N"/>
</dbReference>
<dbReference type="PROSITE" id="PS50931">
    <property type="entry name" value="HTH_LYSR"/>
    <property type="match status" value="1"/>
</dbReference>
<evidence type="ECO:0000313" key="6">
    <source>
        <dbReference type="EMBL" id="MCF4097180.1"/>
    </source>
</evidence>
<dbReference type="PANTHER" id="PTHR30537:SF3">
    <property type="entry name" value="TRANSCRIPTIONAL REGULATORY PROTEIN"/>
    <property type="match status" value="1"/>
</dbReference>
<comment type="similarity">
    <text evidence="1">Belongs to the LysR transcriptional regulatory family.</text>
</comment>
<dbReference type="Gene3D" id="3.40.190.290">
    <property type="match status" value="1"/>
</dbReference>
<evidence type="ECO:0000313" key="7">
    <source>
        <dbReference type="Proteomes" id="UP001201217"/>
    </source>
</evidence>
<evidence type="ECO:0000256" key="2">
    <source>
        <dbReference type="ARBA" id="ARBA00023015"/>
    </source>
</evidence>
<evidence type="ECO:0000256" key="1">
    <source>
        <dbReference type="ARBA" id="ARBA00009437"/>
    </source>
</evidence>
<dbReference type="InterPro" id="IPR036390">
    <property type="entry name" value="WH_DNA-bd_sf"/>
</dbReference>
<feature type="domain" description="HTH lysR-type" evidence="5">
    <location>
        <begin position="1"/>
        <end position="58"/>
    </location>
</feature>
<dbReference type="InterPro" id="IPR005119">
    <property type="entry name" value="LysR_subst-bd"/>
</dbReference>
<dbReference type="RefSeq" id="WP_236112752.1">
    <property type="nucleotide sequence ID" value="NZ_JAKGTI010000001.1"/>
</dbReference>
<protein>
    <submittedName>
        <fullName evidence="6">LysR family transcriptional regulator</fullName>
    </submittedName>
</protein>
<keyword evidence="4" id="KW-0804">Transcription</keyword>
<keyword evidence="7" id="KW-1185">Reference proteome</keyword>
<dbReference type="InterPro" id="IPR036388">
    <property type="entry name" value="WH-like_DNA-bd_sf"/>
</dbReference>
<dbReference type="InterPro" id="IPR058163">
    <property type="entry name" value="LysR-type_TF_proteobact-type"/>
</dbReference>
<sequence>MNWDDARLFLAVGRHGQFLAASRTVGVNQATLSRRVSALEADVGSKLLVRRTNGCELTAAGRKLITALEQAESNIMDGLEGVSHQDSDVSGTVRIGAPDGFGIGFLAARLGKLDAQYPNLKIELVPVPRSFSLSQREADIAVMVGRPEKGRLVARKLVDYSLGLYAATSYLDQAGRPQSRQDLADHRLIGFVEDLIYAPSLDYTHEFFRAWRSNVAVSSATGQVEAAKGGAGIAILHDYLVQPDSGLDPVLPELKINRSYWLAIHESQRNLARITAVNDFLVDTVKQERHLFAWDGA</sequence>
<organism evidence="6 7">
    <name type="scientific">Maritalea mediterranea</name>
    <dbReference type="NCBI Taxonomy" id="2909667"/>
    <lineage>
        <taxon>Bacteria</taxon>
        <taxon>Pseudomonadati</taxon>
        <taxon>Pseudomonadota</taxon>
        <taxon>Alphaproteobacteria</taxon>
        <taxon>Hyphomicrobiales</taxon>
        <taxon>Devosiaceae</taxon>
        <taxon>Maritalea</taxon>
    </lineage>
</organism>
<accession>A0ABS9E2T4</accession>